<keyword evidence="1" id="KW-0472">Membrane</keyword>
<sequence length="62" mass="7299">MTGVFVLLAFVLFVFILGSCVVICCYWRTKSEQRKEVYEYSLYGSQVRLYYLSKFVILALKL</sequence>
<feature type="transmembrane region" description="Helical" evidence="1">
    <location>
        <begin position="6"/>
        <end position="27"/>
    </location>
</feature>
<evidence type="ECO:0000313" key="4">
    <source>
        <dbReference type="WBParaSite" id="TCLT_0000315101-mRNA-1"/>
    </source>
</evidence>
<evidence type="ECO:0000313" key="2">
    <source>
        <dbReference type="EMBL" id="VDM99478.1"/>
    </source>
</evidence>
<organism evidence="4">
    <name type="scientific">Thelazia callipaeda</name>
    <name type="common">Oriental eyeworm</name>
    <name type="synonym">Parasitic nematode</name>
    <dbReference type="NCBI Taxonomy" id="103827"/>
    <lineage>
        <taxon>Eukaryota</taxon>
        <taxon>Metazoa</taxon>
        <taxon>Ecdysozoa</taxon>
        <taxon>Nematoda</taxon>
        <taxon>Chromadorea</taxon>
        <taxon>Rhabditida</taxon>
        <taxon>Spirurina</taxon>
        <taxon>Spiruromorpha</taxon>
        <taxon>Thelazioidea</taxon>
        <taxon>Thelaziidae</taxon>
        <taxon>Thelazia</taxon>
    </lineage>
</organism>
<reference evidence="4" key="1">
    <citation type="submission" date="2017-02" db="UniProtKB">
        <authorList>
            <consortium name="WormBaseParasite"/>
        </authorList>
    </citation>
    <scope>IDENTIFICATION</scope>
</reference>
<keyword evidence="3" id="KW-1185">Reference proteome</keyword>
<evidence type="ECO:0000256" key="1">
    <source>
        <dbReference type="SAM" id="Phobius"/>
    </source>
</evidence>
<dbReference type="WBParaSite" id="TCLT_0000315101-mRNA-1">
    <property type="protein sequence ID" value="TCLT_0000315101-mRNA-1"/>
    <property type="gene ID" value="TCLT_0000315101"/>
</dbReference>
<protein>
    <submittedName>
        <fullName evidence="2 4">Uncharacterized protein</fullName>
    </submittedName>
</protein>
<proteinExistence type="predicted"/>
<evidence type="ECO:0000313" key="3">
    <source>
        <dbReference type="Proteomes" id="UP000276776"/>
    </source>
</evidence>
<gene>
    <name evidence="2" type="ORF">TCLT_LOCUS3151</name>
</gene>
<reference evidence="2 3" key="2">
    <citation type="submission" date="2018-11" db="EMBL/GenBank/DDBJ databases">
        <authorList>
            <consortium name="Pathogen Informatics"/>
        </authorList>
    </citation>
    <scope>NUCLEOTIDE SEQUENCE [LARGE SCALE GENOMIC DNA]</scope>
</reference>
<dbReference type="EMBL" id="UYYF01001057">
    <property type="protein sequence ID" value="VDM99478.1"/>
    <property type="molecule type" value="Genomic_DNA"/>
</dbReference>
<accession>A0A0N5CSF0</accession>
<dbReference type="AlphaFoldDB" id="A0A0N5CSF0"/>
<keyword evidence="1" id="KW-0812">Transmembrane</keyword>
<keyword evidence="1" id="KW-1133">Transmembrane helix</keyword>
<name>A0A0N5CSF0_THECL</name>
<dbReference type="Proteomes" id="UP000276776">
    <property type="component" value="Unassembled WGS sequence"/>
</dbReference>